<protein>
    <recommendedName>
        <fullName evidence="3">HECT domain-containing protein</fullName>
    </recommendedName>
</protein>
<organism evidence="1 2">
    <name type="scientific">Tritrichomonas musculus</name>
    <dbReference type="NCBI Taxonomy" id="1915356"/>
    <lineage>
        <taxon>Eukaryota</taxon>
        <taxon>Metamonada</taxon>
        <taxon>Parabasalia</taxon>
        <taxon>Tritrichomonadida</taxon>
        <taxon>Tritrichomonadidae</taxon>
        <taxon>Tritrichomonas</taxon>
    </lineage>
</organism>
<evidence type="ECO:0000313" key="1">
    <source>
        <dbReference type="EMBL" id="KAK8841354.1"/>
    </source>
</evidence>
<evidence type="ECO:0008006" key="3">
    <source>
        <dbReference type="Google" id="ProtNLM"/>
    </source>
</evidence>
<gene>
    <name evidence="1" type="ORF">M9Y10_026968</name>
</gene>
<name>A0ABR2H569_9EUKA</name>
<dbReference type="Proteomes" id="UP001470230">
    <property type="component" value="Unassembled WGS sequence"/>
</dbReference>
<evidence type="ECO:0000313" key="2">
    <source>
        <dbReference type="Proteomes" id="UP001470230"/>
    </source>
</evidence>
<accession>A0ABR2H569</accession>
<reference evidence="1 2" key="1">
    <citation type="submission" date="2024-04" db="EMBL/GenBank/DDBJ databases">
        <title>Tritrichomonas musculus Genome.</title>
        <authorList>
            <person name="Alves-Ferreira E."/>
            <person name="Grigg M."/>
            <person name="Lorenzi H."/>
            <person name="Galac M."/>
        </authorList>
    </citation>
    <scope>NUCLEOTIDE SEQUENCE [LARGE SCALE GENOMIC DNA]</scope>
    <source>
        <strain evidence="1 2">EAF2021</strain>
    </source>
</reference>
<comment type="caution">
    <text evidence="1">The sequence shown here is derived from an EMBL/GenBank/DDBJ whole genome shotgun (WGS) entry which is preliminary data.</text>
</comment>
<keyword evidence="2" id="KW-1185">Reference proteome</keyword>
<sequence>MKANHVYQHLREIQKRIQNFSNQSPEFLRNETQVLTEKLEKQHTRYLPNIKLYYTKIFLMSYYLSENKFLFPNLDNLSFKVSEQEFKYIPNEFDIKFPEGADCNLLLTLQKLDEMGCFNQAFTDLFTFCLIPSLYNIFIEKNSFNMFCQLIQKLKLYYDQQKIRTPLHFLFSREIFISPLFVSFLRQSFRSIFATFSPNQPIQNYENIKAKVEKSIRANKIRMPSYIKNFLNAIQNKHNFLKESFIKPLLNLPEVFTFIDYLKLRYGKARKSFYNSLLKNVFDDGFIEKFIQIIDDDNQSDNECFFNVYCEKINITSKKLTDSIDFNAFSVIIEKLQGKSASPIDVFKNYDNSEFKIFYSNFLNEKEKEPNNEEEEIKITDINNCWVYLLKLLHDAPELPPDLEQQNEIMTEEKFFEMVKYNTVKPSESDESEELFEQFKFCFLNDNAEASTLFSSKLFFDSKMRVVMNSLINPTHYMEAIALAQLIFTHFSSCIKEDIRHMNETLYFARLEKTPKFQELPKVPTDEASVYKYSNKYINEFKKYAQILKRNKYIVIEDLNVVKKYFFKCLSFKNYLKSHPLLAKYDDIAMHVLPHLSVDPDLSLITESDYNVCDHWDLFDDIFYKIRSAFEEDGDPATKFSIINDLFDELTNFAVSYFNYHFGIDGLFPFLLGAIAKINPPHLISNCFFFGEYMVDSIKYPIWMNAVHYLAKKIEFKNYNLPDVLM</sequence>
<dbReference type="EMBL" id="JAPFFF010000041">
    <property type="protein sequence ID" value="KAK8841354.1"/>
    <property type="molecule type" value="Genomic_DNA"/>
</dbReference>
<proteinExistence type="predicted"/>